<dbReference type="Proteomes" id="UP000800235">
    <property type="component" value="Unassembled WGS sequence"/>
</dbReference>
<dbReference type="EMBL" id="MU007039">
    <property type="protein sequence ID" value="KAF2430373.1"/>
    <property type="molecule type" value="Genomic_DNA"/>
</dbReference>
<evidence type="ECO:0000313" key="2">
    <source>
        <dbReference type="Proteomes" id="UP000800235"/>
    </source>
</evidence>
<name>A0A9P4TYZ7_9PEZI</name>
<organism evidence="1 2">
    <name type="scientific">Tothia fuscella</name>
    <dbReference type="NCBI Taxonomy" id="1048955"/>
    <lineage>
        <taxon>Eukaryota</taxon>
        <taxon>Fungi</taxon>
        <taxon>Dikarya</taxon>
        <taxon>Ascomycota</taxon>
        <taxon>Pezizomycotina</taxon>
        <taxon>Dothideomycetes</taxon>
        <taxon>Pleosporomycetidae</taxon>
        <taxon>Venturiales</taxon>
        <taxon>Cylindrosympodiaceae</taxon>
        <taxon>Tothia</taxon>
    </lineage>
</organism>
<gene>
    <name evidence="1" type="ORF">EJ08DRAFT_697399</name>
</gene>
<keyword evidence="2" id="KW-1185">Reference proteome</keyword>
<sequence>MPDHGLYQTIMTLKIGSDEVVRHVHKELFTQESAVIASHFDALTENKDIDDSLKELQKLLQNVETVKIGKGGNNSLEELMDDLLTFFGKMKNDLIFSLADLRQFLLVQLALDEEGFSPQLELRQILPRTKGYSTRIMSSLRNRAYTEQIKILEATLNETTERAVQRQNAHAVTEGTSDFKNASEVCYRLPREKISTVDAVIHSVYLRRVDCTEFEGLINIITLTAILKMDKLTANGMKILVKTNLYQHYVRHAFKLPKEMLDKLLATDARDIKASSFVGIINSISSTETLQSKSCSKMHLLLAHWSWHYVRKVFTLPRNVLKQLDLEAKEMNEGNLP</sequence>
<evidence type="ECO:0000313" key="1">
    <source>
        <dbReference type="EMBL" id="KAF2430373.1"/>
    </source>
</evidence>
<protein>
    <submittedName>
        <fullName evidence="1">Uncharacterized protein</fullName>
    </submittedName>
</protein>
<proteinExistence type="predicted"/>
<reference evidence="1" key="1">
    <citation type="journal article" date="2020" name="Stud. Mycol.">
        <title>101 Dothideomycetes genomes: a test case for predicting lifestyles and emergence of pathogens.</title>
        <authorList>
            <person name="Haridas S."/>
            <person name="Albert R."/>
            <person name="Binder M."/>
            <person name="Bloem J."/>
            <person name="Labutti K."/>
            <person name="Salamov A."/>
            <person name="Andreopoulos B."/>
            <person name="Baker S."/>
            <person name="Barry K."/>
            <person name="Bills G."/>
            <person name="Bluhm B."/>
            <person name="Cannon C."/>
            <person name="Castanera R."/>
            <person name="Culley D."/>
            <person name="Daum C."/>
            <person name="Ezra D."/>
            <person name="Gonzalez J."/>
            <person name="Henrissat B."/>
            <person name="Kuo A."/>
            <person name="Liang C."/>
            <person name="Lipzen A."/>
            <person name="Lutzoni F."/>
            <person name="Magnuson J."/>
            <person name="Mondo S."/>
            <person name="Nolan M."/>
            <person name="Ohm R."/>
            <person name="Pangilinan J."/>
            <person name="Park H.-J."/>
            <person name="Ramirez L."/>
            <person name="Alfaro M."/>
            <person name="Sun H."/>
            <person name="Tritt A."/>
            <person name="Yoshinaga Y."/>
            <person name="Zwiers L.-H."/>
            <person name="Turgeon B."/>
            <person name="Goodwin S."/>
            <person name="Spatafora J."/>
            <person name="Crous P."/>
            <person name="Grigoriev I."/>
        </authorList>
    </citation>
    <scope>NUCLEOTIDE SEQUENCE</scope>
    <source>
        <strain evidence="1">CBS 130266</strain>
    </source>
</reference>
<comment type="caution">
    <text evidence="1">The sequence shown here is derived from an EMBL/GenBank/DDBJ whole genome shotgun (WGS) entry which is preliminary data.</text>
</comment>
<accession>A0A9P4TYZ7</accession>
<dbReference type="AlphaFoldDB" id="A0A9P4TYZ7"/>